<dbReference type="CDD" id="cd03483">
    <property type="entry name" value="MutL_Trans_MLH1"/>
    <property type="match status" value="1"/>
</dbReference>
<dbReference type="GO" id="GO:0140664">
    <property type="term" value="F:ATP-dependent DNA damage sensor activity"/>
    <property type="evidence" value="ECO:0007669"/>
    <property type="project" value="InterPro"/>
</dbReference>
<organism evidence="8 9">
    <name type="scientific">Acaromyces ingoldii</name>
    <dbReference type="NCBI Taxonomy" id="215250"/>
    <lineage>
        <taxon>Eukaryota</taxon>
        <taxon>Fungi</taxon>
        <taxon>Dikarya</taxon>
        <taxon>Basidiomycota</taxon>
        <taxon>Ustilaginomycotina</taxon>
        <taxon>Exobasidiomycetes</taxon>
        <taxon>Exobasidiales</taxon>
        <taxon>Cryptobasidiaceae</taxon>
        <taxon>Acaromyces</taxon>
    </lineage>
</organism>
<dbReference type="InterPro" id="IPR014721">
    <property type="entry name" value="Ribsml_uS5_D2-typ_fold_subgr"/>
</dbReference>
<keyword evidence="5" id="KW-0539">Nucleus</keyword>
<comment type="subcellular location">
    <subcellularLocation>
        <location evidence="1">Nucleus</location>
    </subcellularLocation>
</comment>
<dbReference type="InterPro" id="IPR020568">
    <property type="entry name" value="Ribosomal_Su5_D2-typ_SF"/>
</dbReference>
<dbReference type="GO" id="GO:0030983">
    <property type="term" value="F:mismatched DNA binding"/>
    <property type="evidence" value="ECO:0007669"/>
    <property type="project" value="InterPro"/>
</dbReference>
<dbReference type="RefSeq" id="XP_025378172.1">
    <property type="nucleotide sequence ID" value="XM_025521891.1"/>
</dbReference>
<dbReference type="Pfam" id="PF16413">
    <property type="entry name" value="Mlh1_C"/>
    <property type="match status" value="1"/>
</dbReference>
<reference evidence="8 9" key="1">
    <citation type="journal article" date="2018" name="Mol. Biol. Evol.">
        <title>Broad Genomic Sampling Reveals a Smut Pathogenic Ancestry of the Fungal Clade Ustilaginomycotina.</title>
        <authorList>
            <person name="Kijpornyongpan T."/>
            <person name="Mondo S.J."/>
            <person name="Barry K."/>
            <person name="Sandor L."/>
            <person name="Lee J."/>
            <person name="Lipzen A."/>
            <person name="Pangilinan J."/>
            <person name="LaButti K."/>
            <person name="Hainaut M."/>
            <person name="Henrissat B."/>
            <person name="Grigoriev I.V."/>
            <person name="Spatafora J.W."/>
            <person name="Aime M.C."/>
        </authorList>
    </citation>
    <scope>NUCLEOTIDE SEQUENCE [LARGE SCALE GENOMIC DNA]</scope>
    <source>
        <strain evidence="8 9">MCA 4198</strain>
    </source>
</reference>
<dbReference type="GO" id="GO:0032389">
    <property type="term" value="C:MutLalpha complex"/>
    <property type="evidence" value="ECO:0007669"/>
    <property type="project" value="TreeGrafter"/>
</dbReference>
<dbReference type="InterPro" id="IPR014762">
    <property type="entry name" value="DNA_mismatch_repair_CS"/>
</dbReference>
<comment type="similarity">
    <text evidence="2">Belongs to the DNA mismatch repair MutL/HexB family.</text>
</comment>
<dbReference type="EMBL" id="KZ819636">
    <property type="protein sequence ID" value="PWN90974.1"/>
    <property type="molecule type" value="Genomic_DNA"/>
</dbReference>
<gene>
    <name evidence="8" type="ORF">FA10DRAFT_267398</name>
</gene>
<dbReference type="GO" id="GO:0005524">
    <property type="term" value="F:ATP binding"/>
    <property type="evidence" value="ECO:0007669"/>
    <property type="project" value="InterPro"/>
</dbReference>
<dbReference type="PANTHER" id="PTHR10073:SF12">
    <property type="entry name" value="DNA MISMATCH REPAIR PROTEIN MLH1"/>
    <property type="match status" value="1"/>
</dbReference>
<dbReference type="OrthoDB" id="10263226at2759"/>
<dbReference type="FunCoup" id="A0A316YQ83">
    <property type="interactions" value="342"/>
</dbReference>
<dbReference type="PROSITE" id="PS00058">
    <property type="entry name" value="DNA_MISMATCH_REPAIR_1"/>
    <property type="match status" value="1"/>
</dbReference>
<keyword evidence="3" id="KW-0227">DNA damage</keyword>
<evidence type="ECO:0000259" key="7">
    <source>
        <dbReference type="SMART" id="SM01340"/>
    </source>
</evidence>
<dbReference type="Pfam" id="PF13589">
    <property type="entry name" value="HATPase_c_3"/>
    <property type="match status" value="1"/>
</dbReference>
<dbReference type="NCBIfam" id="TIGR00585">
    <property type="entry name" value="mutl"/>
    <property type="match status" value="1"/>
</dbReference>
<dbReference type="FunFam" id="3.30.565.10:FF:000109">
    <property type="entry name" value="Related to MLH1-DNA mismatch repair protein"/>
    <property type="match status" value="1"/>
</dbReference>
<dbReference type="FunFam" id="3.30.230.10:FF:000014">
    <property type="entry name" value="DNA mismatch repair protein Mlh1"/>
    <property type="match status" value="1"/>
</dbReference>
<dbReference type="Pfam" id="PF01119">
    <property type="entry name" value="DNA_mis_repair"/>
    <property type="match status" value="1"/>
</dbReference>
<dbReference type="Gene3D" id="3.30.230.10">
    <property type="match status" value="1"/>
</dbReference>
<protein>
    <submittedName>
        <fullName evidence="8">DNA mismatch repair protein MutL</fullName>
    </submittedName>
</protein>
<dbReference type="SMART" id="SM01340">
    <property type="entry name" value="DNA_mis_repair"/>
    <property type="match status" value="1"/>
</dbReference>
<dbReference type="InParanoid" id="A0A316YQ83"/>
<evidence type="ECO:0000313" key="9">
    <source>
        <dbReference type="Proteomes" id="UP000245768"/>
    </source>
</evidence>
<dbReference type="InterPro" id="IPR032189">
    <property type="entry name" value="Mlh1_C"/>
</dbReference>
<feature type="compositionally biased region" description="Basic and acidic residues" evidence="6">
    <location>
        <begin position="19"/>
        <end position="31"/>
    </location>
</feature>
<dbReference type="GO" id="GO:0006298">
    <property type="term" value="P:mismatch repair"/>
    <property type="evidence" value="ECO:0007669"/>
    <property type="project" value="InterPro"/>
</dbReference>
<feature type="domain" description="DNA mismatch repair protein S5" evidence="7">
    <location>
        <begin position="274"/>
        <end position="394"/>
    </location>
</feature>
<dbReference type="PANTHER" id="PTHR10073">
    <property type="entry name" value="DNA MISMATCH REPAIR PROTEIN MLH, PMS, MUTL"/>
    <property type="match status" value="1"/>
</dbReference>
<evidence type="ECO:0000256" key="6">
    <source>
        <dbReference type="SAM" id="MobiDB-lite"/>
    </source>
</evidence>
<evidence type="ECO:0000256" key="5">
    <source>
        <dbReference type="ARBA" id="ARBA00023242"/>
    </source>
</evidence>
<sequence>MDEDDEEALAPGEGEVGLEEPHMEQERNREDEEHEEEEDQDRHERLLQAEARPIIRLEEDVVNRIAAGEIIHRPANALKELIENSLDAGATLIKIVLKEGGLKTLQIQDNGCGVKASDLPLLCERFATSKLRDFSDLSRMTTFGFRGEALASISYVSAAMTVVSKTKDSDCAYRASYAEGTLVPPKPGQSATPKPCAGTDGTQIMAEDLFYNVPQRRRALKSAADEYNRCLDVASKYAVHYGGRGVGFVCKKATSHVTDLSTPASDAATTLDTIRLLYGSSIARELVRLKPRRVSSLGFSVEGWLSGANYSTKRTTFLLFINHRLVDCAPLKRSFEALYGSLLPKGGHPWIYLSLEIDTEKVDVNVHPTKREVRFLDEDDIIEAVCEHAQDCLAGANSSRNFQLTQAILPGASIPEGRKDGAQAPVISRSSGYPQHTVRVDARAQTLDSMGAFTQIEPSNEPASLPYRGLPEGESQKQQQQPPATATARRKIAESECTLASVRKMRERISKARHQGLTDVFQNHTFVGVVDTAKSLSLLQHRKELYIFDHAQIIEDFAYQLAIRQFGNLARVRLSPPPSLADLLRTALLVEASQPQPGRGDLSDDDIIVRVTEKLVSRADMLEEYFSIKVDGEEQTLETLPALIPGHSTIVLERLPTLMLRLGSEVDWERERECFEGIAKELALLHVPMFEGESEEGQEPESKDPGADLEKLTRVMTQAWLPSMRCYQPSKDLIANKAVVQVASLPSLYSVFERC</sequence>
<dbReference type="AlphaFoldDB" id="A0A316YQ83"/>
<proteinExistence type="inferred from homology"/>
<dbReference type="Gene3D" id="3.30.565.10">
    <property type="entry name" value="Histidine kinase-like ATPase, C-terminal domain"/>
    <property type="match status" value="1"/>
</dbReference>
<evidence type="ECO:0000313" key="8">
    <source>
        <dbReference type="EMBL" id="PWN90974.1"/>
    </source>
</evidence>
<dbReference type="InterPro" id="IPR038973">
    <property type="entry name" value="MutL/Mlh/Pms-like"/>
</dbReference>
<dbReference type="Proteomes" id="UP000245768">
    <property type="component" value="Unassembled WGS sequence"/>
</dbReference>
<feature type="compositionally biased region" description="Low complexity" evidence="6">
    <location>
        <begin position="478"/>
        <end position="487"/>
    </location>
</feature>
<feature type="region of interest" description="Disordered" evidence="6">
    <location>
        <begin position="1"/>
        <end position="43"/>
    </location>
</feature>
<feature type="region of interest" description="Disordered" evidence="6">
    <location>
        <begin position="413"/>
        <end position="435"/>
    </location>
</feature>
<evidence type="ECO:0000256" key="4">
    <source>
        <dbReference type="ARBA" id="ARBA00023204"/>
    </source>
</evidence>
<keyword evidence="9" id="KW-1185">Reference proteome</keyword>
<dbReference type="InterPro" id="IPR002099">
    <property type="entry name" value="MutL/Mlh/PMS"/>
</dbReference>
<dbReference type="SUPFAM" id="SSF55874">
    <property type="entry name" value="ATPase domain of HSP90 chaperone/DNA topoisomerase II/histidine kinase"/>
    <property type="match status" value="1"/>
</dbReference>
<dbReference type="InterPro" id="IPR036890">
    <property type="entry name" value="HATPase_C_sf"/>
</dbReference>
<dbReference type="GeneID" id="37043807"/>
<dbReference type="GO" id="GO:0016887">
    <property type="term" value="F:ATP hydrolysis activity"/>
    <property type="evidence" value="ECO:0007669"/>
    <property type="project" value="InterPro"/>
</dbReference>
<accession>A0A316YQ83</accession>
<evidence type="ECO:0000256" key="1">
    <source>
        <dbReference type="ARBA" id="ARBA00004123"/>
    </source>
</evidence>
<feature type="region of interest" description="Disordered" evidence="6">
    <location>
        <begin position="453"/>
        <end position="491"/>
    </location>
</feature>
<evidence type="ECO:0000256" key="2">
    <source>
        <dbReference type="ARBA" id="ARBA00006082"/>
    </source>
</evidence>
<name>A0A316YQ83_9BASI</name>
<dbReference type="CDD" id="cd16926">
    <property type="entry name" value="HATPase_MutL-MLH-PMS-like"/>
    <property type="match status" value="1"/>
</dbReference>
<dbReference type="InterPro" id="IPR013507">
    <property type="entry name" value="DNA_mismatch_S5_2-like"/>
</dbReference>
<dbReference type="SUPFAM" id="SSF54211">
    <property type="entry name" value="Ribosomal protein S5 domain 2-like"/>
    <property type="match status" value="1"/>
</dbReference>
<dbReference type="GO" id="GO:0061982">
    <property type="term" value="P:meiosis I cell cycle process"/>
    <property type="evidence" value="ECO:0007669"/>
    <property type="project" value="UniProtKB-ARBA"/>
</dbReference>
<dbReference type="STRING" id="215250.A0A316YQ83"/>
<keyword evidence="4" id="KW-0234">DNA repair</keyword>
<evidence type="ECO:0000256" key="3">
    <source>
        <dbReference type="ARBA" id="ARBA00022763"/>
    </source>
</evidence>